<proteinExistence type="inferred from homology"/>
<evidence type="ECO:0000256" key="1">
    <source>
        <dbReference type="ARBA" id="ARBA00004429"/>
    </source>
</evidence>
<evidence type="ECO:0000256" key="6">
    <source>
        <dbReference type="ARBA" id="ARBA00022989"/>
    </source>
</evidence>
<dbReference type="InterPro" id="IPR007387">
    <property type="entry name" value="TRAP_DctQ"/>
</dbReference>
<feature type="transmembrane region" description="Helical" evidence="9">
    <location>
        <begin position="46"/>
        <end position="65"/>
    </location>
</feature>
<evidence type="ECO:0000256" key="10">
    <source>
        <dbReference type="SAM" id="MobiDB-lite"/>
    </source>
</evidence>
<evidence type="ECO:0000259" key="11">
    <source>
        <dbReference type="Pfam" id="PF04290"/>
    </source>
</evidence>
<feature type="transmembrane region" description="Helical" evidence="9">
    <location>
        <begin position="115"/>
        <end position="138"/>
    </location>
</feature>
<name>A0ABW8NIZ6_9GAMM</name>
<feature type="domain" description="Tripartite ATP-independent periplasmic transporters DctQ component" evidence="11">
    <location>
        <begin position="57"/>
        <end position="204"/>
    </location>
</feature>
<evidence type="ECO:0000313" key="12">
    <source>
        <dbReference type="EMBL" id="MFK4752933.1"/>
    </source>
</evidence>
<evidence type="ECO:0000256" key="3">
    <source>
        <dbReference type="ARBA" id="ARBA00022475"/>
    </source>
</evidence>
<dbReference type="InterPro" id="IPR055348">
    <property type="entry name" value="DctQ"/>
</dbReference>
<evidence type="ECO:0000256" key="2">
    <source>
        <dbReference type="ARBA" id="ARBA00022448"/>
    </source>
</evidence>
<keyword evidence="13" id="KW-1185">Reference proteome</keyword>
<evidence type="ECO:0000256" key="4">
    <source>
        <dbReference type="ARBA" id="ARBA00022519"/>
    </source>
</evidence>
<dbReference type="EMBL" id="JBBKTX010000012">
    <property type="protein sequence ID" value="MFK4752933.1"/>
    <property type="molecule type" value="Genomic_DNA"/>
</dbReference>
<organism evidence="12 13">
    <name type="scientific">Oceanobacter antarcticus</name>
    <dbReference type="NCBI Taxonomy" id="3133425"/>
    <lineage>
        <taxon>Bacteria</taxon>
        <taxon>Pseudomonadati</taxon>
        <taxon>Pseudomonadota</taxon>
        <taxon>Gammaproteobacteria</taxon>
        <taxon>Oceanospirillales</taxon>
        <taxon>Oceanospirillaceae</taxon>
        <taxon>Oceanobacter</taxon>
    </lineage>
</organism>
<evidence type="ECO:0000256" key="5">
    <source>
        <dbReference type="ARBA" id="ARBA00022692"/>
    </source>
</evidence>
<evidence type="ECO:0000313" key="13">
    <source>
        <dbReference type="Proteomes" id="UP001620597"/>
    </source>
</evidence>
<keyword evidence="4 9" id="KW-0997">Cell inner membrane</keyword>
<comment type="similarity">
    <text evidence="8 9">Belongs to the TRAP transporter small permease family.</text>
</comment>
<gene>
    <name evidence="12" type="ORF">WG929_10980</name>
</gene>
<comment type="subcellular location">
    <subcellularLocation>
        <location evidence="1 9">Cell inner membrane</location>
        <topology evidence="1 9">Multi-pass membrane protein</topology>
    </subcellularLocation>
</comment>
<comment type="caution">
    <text evidence="9">Lacks conserved residue(s) required for the propagation of feature annotation.</text>
</comment>
<feature type="transmembrane region" description="Helical" evidence="9">
    <location>
        <begin position="178"/>
        <end position="197"/>
    </location>
</feature>
<feature type="compositionally biased region" description="Low complexity" evidence="10">
    <location>
        <begin position="217"/>
        <end position="231"/>
    </location>
</feature>
<evidence type="ECO:0000256" key="9">
    <source>
        <dbReference type="RuleBase" id="RU369079"/>
    </source>
</evidence>
<evidence type="ECO:0000256" key="8">
    <source>
        <dbReference type="ARBA" id="ARBA00038436"/>
    </source>
</evidence>
<keyword evidence="2 9" id="KW-0813">Transport</keyword>
<keyword evidence="3" id="KW-1003">Cell membrane</keyword>
<protein>
    <recommendedName>
        <fullName evidence="9">TRAP transporter small permease protein</fullName>
    </recommendedName>
</protein>
<keyword evidence="7 9" id="KW-0472">Membrane</keyword>
<comment type="caution">
    <text evidence="12">The sequence shown here is derived from an EMBL/GenBank/DDBJ whole genome shotgun (WGS) entry which is preliminary data.</text>
</comment>
<dbReference type="Pfam" id="PF04290">
    <property type="entry name" value="DctQ"/>
    <property type="match status" value="1"/>
</dbReference>
<dbReference type="PANTHER" id="PTHR35011:SF2">
    <property type="entry name" value="2,3-DIKETO-L-GULONATE TRAP TRANSPORTER SMALL PERMEASE PROTEIN YIAM"/>
    <property type="match status" value="1"/>
</dbReference>
<sequence length="238" mass="25623">MNPLASSLAATAVVETATATRGVSPDPTGVLIMLSKWSARLAQLELAAAGVMLTLVLGLLLLNIVTRALGQALFWVDEAAVLAMVWMAFLASAASLHNGTNIAMTLLVERLPAPLARLMDVLVTCILLVFIGLLLLMLWRWFDPLTLWQMDGDLAAYSATTFNFIYEEPTMTLGLRKVWFWLVLPLFAMGSALHLGVRLVTSLQALRSTGNTQGTTAAAFTGTPDTTGDTTVKGEKSW</sequence>
<evidence type="ECO:0000256" key="7">
    <source>
        <dbReference type="ARBA" id="ARBA00023136"/>
    </source>
</evidence>
<reference evidence="12 13" key="1">
    <citation type="submission" date="2024-03" db="EMBL/GenBank/DDBJ databases">
        <title>High-quality draft genome sequence of Oceanobacter sp. wDCs-4.</title>
        <authorList>
            <person name="Dong C."/>
        </authorList>
    </citation>
    <scope>NUCLEOTIDE SEQUENCE [LARGE SCALE GENOMIC DNA]</scope>
    <source>
        <strain evidence="13">wDCs-4</strain>
    </source>
</reference>
<feature type="region of interest" description="Disordered" evidence="10">
    <location>
        <begin position="217"/>
        <end position="238"/>
    </location>
</feature>
<keyword evidence="5 9" id="KW-0812">Transmembrane</keyword>
<comment type="subunit">
    <text evidence="9">The complex comprises the extracytoplasmic solute receptor protein and the two transmembrane proteins.</text>
</comment>
<dbReference type="PANTHER" id="PTHR35011">
    <property type="entry name" value="2,3-DIKETO-L-GULONATE TRAP TRANSPORTER SMALL PERMEASE PROTEIN YIAM"/>
    <property type="match status" value="1"/>
</dbReference>
<dbReference type="Proteomes" id="UP001620597">
    <property type="component" value="Unassembled WGS sequence"/>
</dbReference>
<keyword evidence="6 9" id="KW-1133">Transmembrane helix</keyword>
<comment type="function">
    <text evidence="9">Part of the tripartite ATP-independent periplasmic (TRAP) transport system.</text>
</comment>
<accession>A0ABW8NIZ6</accession>
<dbReference type="RefSeq" id="WP_416206057.1">
    <property type="nucleotide sequence ID" value="NZ_JBBKTX010000012.1"/>
</dbReference>